<dbReference type="GO" id="GO:0009360">
    <property type="term" value="C:DNA polymerase III complex"/>
    <property type="evidence" value="ECO:0007669"/>
    <property type="project" value="InterPro"/>
</dbReference>
<dbReference type="Proteomes" id="UP000586722">
    <property type="component" value="Unassembled WGS sequence"/>
</dbReference>
<dbReference type="GO" id="GO:0005737">
    <property type="term" value="C:cytoplasm"/>
    <property type="evidence" value="ECO:0007669"/>
    <property type="project" value="UniProtKB-SubCell"/>
</dbReference>
<proteinExistence type="inferred from homology"/>
<reference evidence="14" key="1">
    <citation type="submission" date="2020-01" db="EMBL/GenBank/DDBJ databases">
        <authorList>
            <person name="Fang Y."/>
            <person name="Sun R."/>
            <person name="Nie L."/>
            <person name="He J."/>
            <person name="Hao L."/>
            <person name="Wang L."/>
            <person name="Su S."/>
            <person name="Lv E."/>
            <person name="Zhang Z."/>
            <person name="Xie R."/>
            <person name="Liu H."/>
        </authorList>
    </citation>
    <scope>NUCLEOTIDE SEQUENCE [LARGE SCALE GENOMIC DNA]</scope>
    <source>
        <strain evidence="14">XCT-53</strain>
    </source>
</reference>
<evidence type="ECO:0000256" key="9">
    <source>
        <dbReference type="ARBA" id="ARBA00023125"/>
    </source>
</evidence>
<evidence type="ECO:0000256" key="1">
    <source>
        <dbReference type="ARBA" id="ARBA00004496"/>
    </source>
</evidence>
<dbReference type="InterPro" id="IPR022637">
    <property type="entry name" value="DNA_polIII_beta_cen"/>
</dbReference>
<dbReference type="GO" id="GO:0006271">
    <property type="term" value="P:DNA strand elongation involved in DNA replication"/>
    <property type="evidence" value="ECO:0007669"/>
    <property type="project" value="TreeGrafter"/>
</dbReference>
<dbReference type="EMBL" id="JAABLQ010000001">
    <property type="protein sequence ID" value="NBN78695.1"/>
    <property type="molecule type" value="Genomic_DNA"/>
</dbReference>
<evidence type="ECO:0000313" key="13">
    <source>
        <dbReference type="EMBL" id="NBN78695.1"/>
    </source>
</evidence>
<dbReference type="GO" id="GO:0003887">
    <property type="term" value="F:DNA-directed DNA polymerase activity"/>
    <property type="evidence" value="ECO:0007669"/>
    <property type="project" value="UniProtKB-KW"/>
</dbReference>
<dbReference type="Pfam" id="PF02767">
    <property type="entry name" value="DNA_pol3_beta_2"/>
    <property type="match status" value="1"/>
</dbReference>
<dbReference type="SUPFAM" id="SSF55979">
    <property type="entry name" value="DNA clamp"/>
    <property type="match status" value="2"/>
</dbReference>
<organism evidence="13 14">
    <name type="scientific">Pannonibacter tanglangensis</name>
    <dbReference type="NCBI Taxonomy" id="2750084"/>
    <lineage>
        <taxon>Bacteria</taxon>
        <taxon>Pseudomonadati</taxon>
        <taxon>Pseudomonadota</taxon>
        <taxon>Alphaproteobacteria</taxon>
        <taxon>Hyphomicrobiales</taxon>
        <taxon>Stappiaceae</taxon>
        <taxon>Pannonibacter</taxon>
    </lineage>
</organism>
<dbReference type="InterPro" id="IPR046938">
    <property type="entry name" value="DNA_clamp_sf"/>
</dbReference>
<keyword evidence="8" id="KW-0239">DNA-directed DNA polymerase</keyword>
<name>A0A7X5F2S6_9HYPH</name>
<dbReference type="GO" id="GO:0008408">
    <property type="term" value="F:3'-5' exonuclease activity"/>
    <property type="evidence" value="ECO:0007669"/>
    <property type="project" value="InterPro"/>
</dbReference>
<keyword evidence="14" id="KW-1185">Reference proteome</keyword>
<keyword evidence="7" id="KW-0235">DNA replication</keyword>
<gene>
    <name evidence="13" type="ORF">GWI72_10495</name>
</gene>
<dbReference type="Gene3D" id="3.70.10.10">
    <property type="match status" value="1"/>
</dbReference>
<evidence type="ECO:0000313" key="14">
    <source>
        <dbReference type="Proteomes" id="UP000586722"/>
    </source>
</evidence>
<comment type="subcellular location">
    <subcellularLocation>
        <location evidence="1">Cytoplasm</location>
    </subcellularLocation>
</comment>
<sequence>MMRIVTTAGQLRAALNLVAPVVSRAGAAPVLTCVLIRGATVTATDLTVEARAEFDASQADGAGVVQIQPLRRLLCTMDRGQVITLSRETHLVAVTLEHGRGRVVLPGIDVAEWPHMDFAYGGLSRQADEQLARAVARCLPFVSAEKTRYYLNTVLLAEGVAVATDGWRLAVEPTGFHSDGALATLLLPISAAQRVAALRGGVDVVAGEGGHVRFVVPGLTVTVKLVDAEYPNWRRVVPADPAPHLQVTLNVDETRRALARCTATASRHLPPAVCLLMSRHGVVMSVDQPGGAEELLRSASVHMRGIEGDEVGLVAVNSMLLDGVLRRWAPDRVVRIEQGNFARIDDREIVVGAPLVFRAASDSGNCRGLTVFMPMAGGVAIDRCEALRVVERCRGLVAA</sequence>
<evidence type="ECO:0000256" key="4">
    <source>
        <dbReference type="ARBA" id="ARBA00022490"/>
    </source>
</evidence>
<evidence type="ECO:0000256" key="11">
    <source>
        <dbReference type="ARBA" id="ARBA00033276"/>
    </source>
</evidence>
<dbReference type="GO" id="GO:0003677">
    <property type="term" value="F:DNA binding"/>
    <property type="evidence" value="ECO:0007669"/>
    <property type="project" value="UniProtKB-KW"/>
</dbReference>
<dbReference type="AlphaFoldDB" id="A0A7X5F2S6"/>
<comment type="caution">
    <text evidence="13">The sequence shown here is derived from an EMBL/GenBank/DDBJ whole genome shotgun (WGS) entry which is preliminary data.</text>
</comment>
<accession>A0A7X5F2S6</accession>
<feature type="domain" description="DNA polymerase III beta sliding clamp central" evidence="12">
    <location>
        <begin position="129"/>
        <end position="232"/>
    </location>
</feature>
<evidence type="ECO:0000256" key="6">
    <source>
        <dbReference type="ARBA" id="ARBA00022695"/>
    </source>
</evidence>
<protein>
    <recommendedName>
        <fullName evidence="3">Beta sliding clamp</fullName>
    </recommendedName>
    <alternativeName>
        <fullName evidence="11">Beta-clamp processivity factor</fullName>
    </alternativeName>
    <alternativeName>
        <fullName evidence="10">DNA polymerase III beta sliding clamp subunit</fullName>
    </alternativeName>
</protein>
<evidence type="ECO:0000256" key="5">
    <source>
        <dbReference type="ARBA" id="ARBA00022679"/>
    </source>
</evidence>
<evidence type="ECO:0000256" key="8">
    <source>
        <dbReference type="ARBA" id="ARBA00022932"/>
    </source>
</evidence>
<keyword evidence="5" id="KW-0808">Transferase</keyword>
<dbReference type="PANTHER" id="PTHR30478:SF0">
    <property type="entry name" value="BETA SLIDING CLAMP"/>
    <property type="match status" value="1"/>
</dbReference>
<dbReference type="CDD" id="cd00140">
    <property type="entry name" value="beta_clamp"/>
    <property type="match status" value="1"/>
</dbReference>
<dbReference type="SMART" id="SM00480">
    <property type="entry name" value="POL3Bc"/>
    <property type="match status" value="1"/>
</dbReference>
<evidence type="ECO:0000256" key="3">
    <source>
        <dbReference type="ARBA" id="ARBA00021035"/>
    </source>
</evidence>
<keyword evidence="6" id="KW-0548">Nucleotidyltransferase</keyword>
<dbReference type="RefSeq" id="WP_161708606.1">
    <property type="nucleotide sequence ID" value="NZ_JAABLQ010000001.1"/>
</dbReference>
<evidence type="ECO:0000256" key="10">
    <source>
        <dbReference type="ARBA" id="ARBA00030988"/>
    </source>
</evidence>
<comment type="similarity">
    <text evidence="2">Belongs to the beta sliding clamp family.</text>
</comment>
<evidence type="ECO:0000259" key="12">
    <source>
        <dbReference type="Pfam" id="PF02767"/>
    </source>
</evidence>
<evidence type="ECO:0000256" key="2">
    <source>
        <dbReference type="ARBA" id="ARBA00010752"/>
    </source>
</evidence>
<keyword evidence="9" id="KW-0238">DNA-binding</keyword>
<dbReference type="InterPro" id="IPR001001">
    <property type="entry name" value="DNA_polIII_beta"/>
</dbReference>
<dbReference type="Gene3D" id="3.10.150.10">
    <property type="entry name" value="DNA Polymerase III, subunit A, domain 2"/>
    <property type="match status" value="1"/>
</dbReference>
<evidence type="ECO:0000256" key="7">
    <source>
        <dbReference type="ARBA" id="ARBA00022705"/>
    </source>
</evidence>
<dbReference type="PANTHER" id="PTHR30478">
    <property type="entry name" value="DNA POLYMERASE III SUBUNIT BETA"/>
    <property type="match status" value="1"/>
</dbReference>
<keyword evidence="4" id="KW-0963">Cytoplasm</keyword>